<dbReference type="Proteomes" id="UP001277972">
    <property type="component" value="Unassembled WGS sequence"/>
</dbReference>
<evidence type="ECO:0000313" key="1">
    <source>
        <dbReference type="EMBL" id="MDX8047553.1"/>
    </source>
</evidence>
<comment type="caution">
    <text evidence="1">The sequence shown here is derived from an EMBL/GenBank/DDBJ whole genome shotgun (WGS) entry which is preliminary data.</text>
</comment>
<gene>
    <name evidence="1" type="ORF">SH601_16425</name>
</gene>
<accession>A0ACC6M9J7</accession>
<evidence type="ECO:0000313" key="2">
    <source>
        <dbReference type="Proteomes" id="UP001277972"/>
    </source>
</evidence>
<sequence>MSQILNEKQKWYWKKNIRLIMGLLIVWFLVGLGAGVLFAEPLSNIQFLNVSLSFWFAHQGSILVFIILILIYALRMDKLDKQYKKMLKNEE</sequence>
<dbReference type="EMBL" id="JAWZSR010000015">
    <property type="protein sequence ID" value="MDX8047553.1"/>
    <property type="molecule type" value="Genomic_DNA"/>
</dbReference>
<protein>
    <submittedName>
        <fullName evidence="1">DUF4212 domain-containing protein</fullName>
    </submittedName>
</protein>
<keyword evidence="2" id="KW-1185">Reference proteome</keyword>
<organism evidence="1 2">
    <name type="scientific">Gracilibacillus pellucidus</name>
    <dbReference type="NCBI Taxonomy" id="3095368"/>
    <lineage>
        <taxon>Bacteria</taxon>
        <taxon>Bacillati</taxon>
        <taxon>Bacillota</taxon>
        <taxon>Bacilli</taxon>
        <taxon>Bacillales</taxon>
        <taxon>Bacillaceae</taxon>
        <taxon>Gracilibacillus</taxon>
    </lineage>
</organism>
<name>A0ACC6M9J7_9BACI</name>
<reference evidence="1" key="1">
    <citation type="submission" date="2023-11" db="EMBL/GenBank/DDBJ databases">
        <title>Gracilibacillus pellucida a moderately halophilic bacterium isolated from saline soil in Xinjiang province.</title>
        <authorList>
            <person name="Zhang Z."/>
            <person name="Tan F."/>
            <person name="Wang Y."/>
            <person name="Xia M."/>
        </authorList>
    </citation>
    <scope>NUCLEOTIDE SEQUENCE</scope>
    <source>
        <strain evidence="1">S3-1-1</strain>
    </source>
</reference>
<proteinExistence type="predicted"/>